<protein>
    <submittedName>
        <fullName evidence="1">Uncharacterized protein</fullName>
    </submittedName>
</protein>
<dbReference type="EMBL" id="JANUHC010000008">
    <property type="protein sequence ID" value="MCS0631993.1"/>
    <property type="molecule type" value="Genomic_DNA"/>
</dbReference>
<dbReference type="Proteomes" id="UP001165263">
    <property type="component" value="Unassembled WGS sequence"/>
</dbReference>
<sequence>MARDYSTTIDKRFTINPEESIMNVIKHMEAAFIVALGLAAAGSVALDSAKPAQATAPVVATTAGIPVVHVTAKRLTPVEKQQLLALERVRSRA</sequence>
<organism evidence="1 2">
    <name type="scientific">Telluria mixta</name>
    <dbReference type="NCBI Taxonomy" id="34071"/>
    <lineage>
        <taxon>Bacteria</taxon>
        <taxon>Pseudomonadati</taxon>
        <taxon>Pseudomonadota</taxon>
        <taxon>Betaproteobacteria</taxon>
        <taxon>Burkholderiales</taxon>
        <taxon>Oxalobacteraceae</taxon>
        <taxon>Telluria group</taxon>
        <taxon>Telluria</taxon>
    </lineage>
</organism>
<reference evidence="1" key="1">
    <citation type="submission" date="2022-08" db="EMBL/GenBank/DDBJ databases">
        <title>Reclassification of Massilia species as members of the genera Telluria, Duganella, Pseudoduganella, Mokoshia gen. nov. and Zemynaea gen. nov. using orthogonal and non-orthogonal genome-based approaches.</title>
        <authorList>
            <person name="Bowman J.P."/>
        </authorList>
    </citation>
    <scope>NUCLEOTIDE SEQUENCE</scope>
    <source>
        <strain evidence="1">LMG 11547</strain>
    </source>
</reference>
<comment type="caution">
    <text evidence="1">The sequence shown here is derived from an EMBL/GenBank/DDBJ whole genome shotgun (WGS) entry which is preliminary data.</text>
</comment>
<accession>A0ABT2C3M8</accession>
<name>A0ABT2C3M8_9BURK</name>
<proteinExistence type="predicted"/>
<dbReference type="RefSeq" id="WP_259451030.1">
    <property type="nucleotide sequence ID" value="NZ_CP119520.1"/>
</dbReference>
<gene>
    <name evidence="1" type="ORF">NX786_21940</name>
</gene>
<evidence type="ECO:0000313" key="1">
    <source>
        <dbReference type="EMBL" id="MCS0631993.1"/>
    </source>
</evidence>
<keyword evidence="2" id="KW-1185">Reference proteome</keyword>
<evidence type="ECO:0000313" key="2">
    <source>
        <dbReference type="Proteomes" id="UP001165263"/>
    </source>
</evidence>